<accession>A0AAX0LDZ8</accession>
<evidence type="ECO:0000313" key="2">
    <source>
        <dbReference type="EMBL" id="OPA82037.1"/>
    </source>
</evidence>
<keyword evidence="1" id="KW-0472">Membrane</keyword>
<dbReference type="AlphaFoldDB" id="A0AAX0LDZ8"/>
<keyword evidence="1" id="KW-1133">Transmembrane helix</keyword>
<dbReference type="Proteomes" id="UP000189728">
    <property type="component" value="Unassembled WGS sequence"/>
</dbReference>
<sequence>MSDKSKKTFWPYGILLSIIAVIIACVATIVISLDYPVEMDNFNFEKYQKVDTDINEIMKNQKEFDKKFDVKALTKTITLNKENKIDIKISKKLPNLENPKFEILLTRPDTNKHNVDLNATYSDDILTTQSFTPNLIGRWQIMLKLADQNSTGFYKFELFAR</sequence>
<dbReference type="RefSeq" id="WP_078415172.1">
    <property type="nucleotide sequence ID" value="NZ_MCRK01000006.1"/>
</dbReference>
<protein>
    <recommendedName>
        <fullName evidence="4">Cytochrome c oxidase-associated protein CcoH</fullName>
    </recommendedName>
</protein>
<dbReference type="InterPro" id="IPR008620">
    <property type="entry name" value="FixH"/>
</dbReference>
<evidence type="ECO:0000313" key="3">
    <source>
        <dbReference type="Proteomes" id="UP000189728"/>
    </source>
</evidence>
<feature type="transmembrane region" description="Helical" evidence="1">
    <location>
        <begin position="12"/>
        <end position="33"/>
    </location>
</feature>
<dbReference type="Pfam" id="PF05751">
    <property type="entry name" value="FixH"/>
    <property type="match status" value="1"/>
</dbReference>
<comment type="caution">
    <text evidence="2">The sequence shown here is derived from an EMBL/GenBank/DDBJ whole genome shotgun (WGS) entry which is preliminary data.</text>
</comment>
<name>A0AAX0LDZ8_9BACT</name>
<dbReference type="EMBL" id="MCRK01000006">
    <property type="protein sequence ID" value="OPA82037.1"/>
    <property type="molecule type" value="Genomic_DNA"/>
</dbReference>
<dbReference type="PROSITE" id="PS51257">
    <property type="entry name" value="PROKAR_LIPOPROTEIN"/>
    <property type="match status" value="1"/>
</dbReference>
<organism evidence="2 3">
    <name type="scientific">Campylobacter pinnipediorum subsp. pinnipediorum</name>
    <dbReference type="NCBI Taxonomy" id="1660067"/>
    <lineage>
        <taxon>Bacteria</taxon>
        <taxon>Pseudomonadati</taxon>
        <taxon>Campylobacterota</taxon>
        <taxon>Epsilonproteobacteria</taxon>
        <taxon>Campylobacterales</taxon>
        <taxon>Campylobacteraceae</taxon>
        <taxon>Campylobacter</taxon>
    </lineage>
</organism>
<keyword evidence="1" id="KW-0812">Transmembrane</keyword>
<evidence type="ECO:0000256" key="1">
    <source>
        <dbReference type="SAM" id="Phobius"/>
    </source>
</evidence>
<evidence type="ECO:0008006" key="4">
    <source>
        <dbReference type="Google" id="ProtNLM"/>
    </source>
</evidence>
<proteinExistence type="predicted"/>
<gene>
    <name evidence="2" type="ORF">BFG04_07970</name>
</gene>
<reference evidence="2 3" key="1">
    <citation type="submission" date="2016-08" db="EMBL/GenBank/DDBJ databases">
        <title>Campylobacter species from sea mammals.</title>
        <authorList>
            <person name="Gilbert M.J."/>
            <person name="Byrne B.A."/>
            <person name="Zomer A.L."/>
            <person name="Wagenaar J.A."/>
        </authorList>
    </citation>
    <scope>NUCLEOTIDE SEQUENCE [LARGE SCALE GENOMIC DNA]</scope>
    <source>
        <strain evidence="2 3">1105248</strain>
    </source>
</reference>